<dbReference type="Pfam" id="PF01663">
    <property type="entry name" value="Phosphodiest"/>
    <property type="match status" value="1"/>
</dbReference>
<evidence type="ECO:0000313" key="3">
    <source>
        <dbReference type="EMBL" id="ORY14586.1"/>
    </source>
</evidence>
<protein>
    <submittedName>
        <fullName evidence="3">Alkaline-phosphatase-like protein</fullName>
    </submittedName>
</protein>
<evidence type="ECO:0000313" key="4">
    <source>
        <dbReference type="Proteomes" id="UP000193144"/>
    </source>
</evidence>
<keyword evidence="2" id="KW-0472">Membrane</keyword>
<feature type="compositionally biased region" description="Pro residues" evidence="1">
    <location>
        <begin position="585"/>
        <end position="596"/>
    </location>
</feature>
<dbReference type="PANTHER" id="PTHR10151">
    <property type="entry name" value="ECTONUCLEOTIDE PYROPHOSPHATASE/PHOSPHODIESTERASE"/>
    <property type="match status" value="1"/>
</dbReference>
<feature type="transmembrane region" description="Helical" evidence="2">
    <location>
        <begin position="136"/>
        <end position="154"/>
    </location>
</feature>
<dbReference type="GO" id="GO:0017111">
    <property type="term" value="F:ribonucleoside triphosphate phosphatase activity"/>
    <property type="evidence" value="ECO:0007669"/>
    <property type="project" value="TreeGrafter"/>
</dbReference>
<keyword evidence="2" id="KW-1133">Transmembrane helix</keyword>
<organism evidence="3 4">
    <name type="scientific">Clohesyomyces aquaticus</name>
    <dbReference type="NCBI Taxonomy" id="1231657"/>
    <lineage>
        <taxon>Eukaryota</taxon>
        <taxon>Fungi</taxon>
        <taxon>Dikarya</taxon>
        <taxon>Ascomycota</taxon>
        <taxon>Pezizomycotina</taxon>
        <taxon>Dothideomycetes</taxon>
        <taxon>Pleosporomycetidae</taxon>
        <taxon>Pleosporales</taxon>
        <taxon>Lindgomycetaceae</taxon>
        <taxon>Clohesyomyces</taxon>
    </lineage>
</organism>
<dbReference type="Gene3D" id="3.40.720.10">
    <property type="entry name" value="Alkaline Phosphatase, subunit A"/>
    <property type="match status" value="1"/>
</dbReference>
<dbReference type="FunFam" id="3.30.1360.180:FF:000003">
    <property type="entry name" value="Type I phosphodiesterase/nucleotide pyrophosphatase family protein"/>
    <property type="match status" value="1"/>
</dbReference>
<dbReference type="Gene3D" id="3.30.1360.180">
    <property type="match status" value="1"/>
</dbReference>
<feature type="region of interest" description="Disordered" evidence="1">
    <location>
        <begin position="76"/>
        <end position="112"/>
    </location>
</feature>
<dbReference type="PANTHER" id="PTHR10151:SF120">
    <property type="entry name" value="BIS(5'-ADENOSYL)-TRIPHOSPHATASE"/>
    <property type="match status" value="1"/>
</dbReference>
<dbReference type="Proteomes" id="UP000193144">
    <property type="component" value="Unassembled WGS sequence"/>
</dbReference>
<evidence type="ECO:0000256" key="2">
    <source>
        <dbReference type="SAM" id="Phobius"/>
    </source>
</evidence>
<feature type="compositionally biased region" description="Basic and acidic residues" evidence="1">
    <location>
        <begin position="76"/>
        <end position="87"/>
    </location>
</feature>
<keyword evidence="4" id="KW-1185">Reference proteome</keyword>
<feature type="compositionally biased region" description="Low complexity" evidence="1">
    <location>
        <begin position="640"/>
        <end position="657"/>
    </location>
</feature>
<keyword evidence="2" id="KW-0812">Transmembrane</keyword>
<name>A0A1Y1ZWF8_9PLEO</name>
<feature type="region of interest" description="Disordered" evidence="1">
    <location>
        <begin position="1"/>
        <end position="60"/>
    </location>
</feature>
<feature type="region of interest" description="Disordered" evidence="1">
    <location>
        <begin position="628"/>
        <end position="658"/>
    </location>
</feature>
<dbReference type="InterPro" id="IPR002591">
    <property type="entry name" value="Phosphodiest/P_Trfase"/>
</dbReference>
<dbReference type="SUPFAM" id="SSF53649">
    <property type="entry name" value="Alkaline phosphatase-like"/>
    <property type="match status" value="1"/>
</dbReference>
<evidence type="ECO:0000256" key="1">
    <source>
        <dbReference type="SAM" id="MobiDB-lite"/>
    </source>
</evidence>
<dbReference type="CDD" id="cd16018">
    <property type="entry name" value="Enpp"/>
    <property type="match status" value="1"/>
</dbReference>
<dbReference type="AlphaFoldDB" id="A0A1Y1ZWF8"/>
<dbReference type="GO" id="GO:0009141">
    <property type="term" value="P:nucleoside triphosphate metabolic process"/>
    <property type="evidence" value="ECO:0007669"/>
    <property type="project" value="TreeGrafter"/>
</dbReference>
<gene>
    <name evidence="3" type="ORF">BCR34DRAFT_479411</name>
</gene>
<dbReference type="GO" id="GO:0047429">
    <property type="term" value="F:nucleoside triphosphate diphosphatase activity"/>
    <property type="evidence" value="ECO:0007669"/>
    <property type="project" value="TreeGrafter"/>
</dbReference>
<dbReference type="EMBL" id="MCFA01000032">
    <property type="protein sequence ID" value="ORY14586.1"/>
    <property type="molecule type" value="Genomic_DNA"/>
</dbReference>
<reference evidence="3 4" key="1">
    <citation type="submission" date="2016-07" db="EMBL/GenBank/DDBJ databases">
        <title>Pervasive Adenine N6-methylation of Active Genes in Fungi.</title>
        <authorList>
            <consortium name="DOE Joint Genome Institute"/>
            <person name="Mondo S.J."/>
            <person name="Dannebaum R.O."/>
            <person name="Kuo R.C."/>
            <person name="Labutti K."/>
            <person name="Haridas S."/>
            <person name="Kuo A."/>
            <person name="Salamov A."/>
            <person name="Ahrendt S.R."/>
            <person name="Lipzen A."/>
            <person name="Sullivan W."/>
            <person name="Andreopoulos W.B."/>
            <person name="Clum A."/>
            <person name="Lindquist E."/>
            <person name="Daum C."/>
            <person name="Ramamoorthy G.K."/>
            <person name="Gryganskyi A."/>
            <person name="Culley D."/>
            <person name="Magnuson J.K."/>
            <person name="James T.Y."/>
            <person name="O'Malley M.A."/>
            <person name="Stajich J.E."/>
            <person name="Spatafora J.W."/>
            <person name="Visel A."/>
            <person name="Grigoriev I.V."/>
        </authorList>
    </citation>
    <scope>NUCLEOTIDE SEQUENCE [LARGE SCALE GENOMIC DNA]</scope>
    <source>
        <strain evidence="3 4">CBS 115471</strain>
    </source>
</reference>
<sequence length="694" mass="76526">MAAGSDTYSADEGTLYDHSEDGSYSRGRPSGDGSELELDILESEDERERLLTESGGKTGLFGKKSVKIGKWNAKKSKDTTKAARNGESRGLMYDTEEGVGASDQSLSTGSSESDATRLLATAAQRKARRKRICRRVAIYAAIVALFLALLFIAYRLSKPSRKNATATMLSNGTSLFPPTTILISLDGFRADFLYRGLTPTLNEFVKNGISPKYMLPSFPSVTFPNHYTMATGLYPEAHGIVGNTFWDPALKKEFYYTDPDKSLQPFWWGGEPMWVTAERQKARAAVHMWPGSEAHISHIEPAYVDKFNGSEALPLKVDRILGLLDLPGPLDVAAKADQPRPQLIAAYVPNVDGDGHKYGPNSTEIRQTIKDADGMLASILHGLEERNLTEIVNVIVVSDHGMATTDVSRLIQLEDLVDPNELSHIDGWPLYGLRPKKIEDLDRLHQQLVEKARSNPNIDVYLRDKDMPERYHFSKNERIAPLWIVPKTGWAIVTKDEFDVEKGKETGEVYHPRGLHGYDFEHPLMRAIFVARGPSFPHKANSRVEPFRNTELYNIVCDSIGVEPMPNNGTLRLPLKPVGLHTDPETPPDVTPPDPVETPSSFLATSVMTSFASLAASASGLEDPISSFLDGPMSSAQELSSTPSSTTSSTPPASSTAESWWEWLTHKADNMEEWVDEFLKSHVPGKADPKATAA</sequence>
<feature type="region of interest" description="Disordered" evidence="1">
    <location>
        <begin position="573"/>
        <end position="601"/>
    </location>
</feature>
<dbReference type="STRING" id="1231657.A0A1Y1ZWF8"/>
<proteinExistence type="predicted"/>
<feature type="compositionally biased region" description="Acidic residues" evidence="1">
    <location>
        <begin position="34"/>
        <end position="45"/>
    </location>
</feature>
<feature type="compositionally biased region" description="Polar residues" evidence="1">
    <location>
        <begin position="102"/>
        <end position="112"/>
    </location>
</feature>
<comment type="caution">
    <text evidence="3">The sequence shown here is derived from an EMBL/GenBank/DDBJ whole genome shotgun (WGS) entry which is preliminary data.</text>
</comment>
<accession>A0A1Y1ZWF8</accession>
<dbReference type="InterPro" id="IPR017850">
    <property type="entry name" value="Alkaline_phosphatase_core_sf"/>
</dbReference>
<dbReference type="OrthoDB" id="415411at2759"/>